<proteinExistence type="inferred from homology"/>
<dbReference type="GO" id="GO:0006869">
    <property type="term" value="P:lipid transport"/>
    <property type="evidence" value="ECO:0007669"/>
    <property type="project" value="InterPro"/>
</dbReference>
<dbReference type="SUPFAM" id="SSF47699">
    <property type="entry name" value="Bifunctional inhibitor/lipid-transfer protein/seed storage 2S albumin"/>
    <property type="match status" value="1"/>
</dbReference>
<dbReference type="InterPro" id="IPR000528">
    <property type="entry name" value="Plant_nsLTP"/>
</dbReference>
<feature type="signal peptide" evidence="3">
    <location>
        <begin position="1"/>
        <end position="25"/>
    </location>
</feature>
<evidence type="ECO:0000259" key="4">
    <source>
        <dbReference type="SMART" id="SM00499"/>
    </source>
</evidence>
<dbReference type="SMART" id="SM00499">
    <property type="entry name" value="AAI"/>
    <property type="match status" value="1"/>
</dbReference>
<dbReference type="PANTHER" id="PTHR33076">
    <property type="entry name" value="NON-SPECIFIC LIPID-TRANSFER PROTEIN 2-RELATED"/>
    <property type="match status" value="1"/>
</dbReference>
<dbReference type="CDD" id="cd01960">
    <property type="entry name" value="nsLTP1"/>
    <property type="match status" value="1"/>
</dbReference>
<dbReference type="GO" id="GO:0008289">
    <property type="term" value="F:lipid binding"/>
    <property type="evidence" value="ECO:0007669"/>
    <property type="project" value="UniProtKB-KW"/>
</dbReference>
<protein>
    <recommendedName>
        <fullName evidence="2">Non-specific lipid-transfer protein</fullName>
    </recommendedName>
</protein>
<accession>A0AAN7RM40</accession>
<dbReference type="EMBL" id="JAXQNO010000002">
    <property type="protein sequence ID" value="KAK4802921.1"/>
    <property type="molecule type" value="Genomic_DNA"/>
</dbReference>
<sequence length="137" mass="14442">MSFLQGRSFASHLIILLAVAVLSKQHHLASAAAAATTDQRISVPVCSKILEELTPCAAFVKKGGTSAPSTACCSGVNDLKNIAKTNSDRQAICRCLKQVLPEVGNSYDPSRIPLLPKKCGVPLNLPPLDSKTDCAKV</sequence>
<dbReference type="PROSITE" id="PS00597">
    <property type="entry name" value="PLANT_LTP"/>
    <property type="match status" value="1"/>
</dbReference>
<comment type="function">
    <text evidence="2">Plant non-specific lipid-transfer proteins transfer phospholipids as well as galactolipids across membranes. May play a role in wax or cutin deposition in the cell walls of expanding epidermal cells and certain secretory tissues.</text>
</comment>
<evidence type="ECO:0000313" key="6">
    <source>
        <dbReference type="Proteomes" id="UP001346149"/>
    </source>
</evidence>
<dbReference type="Pfam" id="PF00234">
    <property type="entry name" value="Tryp_alpha_amyl"/>
    <property type="match status" value="1"/>
</dbReference>
<keyword evidence="6" id="KW-1185">Reference proteome</keyword>
<gene>
    <name evidence="5" type="ORF">SAY86_001124</name>
</gene>
<evidence type="ECO:0000256" key="1">
    <source>
        <dbReference type="ARBA" id="ARBA00009748"/>
    </source>
</evidence>
<feature type="domain" description="Bifunctional inhibitor/plant lipid transfer protein/seed storage helical" evidence="4">
    <location>
        <begin position="46"/>
        <end position="134"/>
    </location>
</feature>
<keyword evidence="2" id="KW-0813">Transport</keyword>
<evidence type="ECO:0000313" key="5">
    <source>
        <dbReference type="EMBL" id="KAK4802921.1"/>
    </source>
</evidence>
<dbReference type="InterPro" id="IPR016140">
    <property type="entry name" value="Bifunc_inhib/LTP/seed_store"/>
</dbReference>
<comment type="caution">
    <text evidence="5">The sequence shown here is derived from an EMBL/GenBank/DDBJ whole genome shotgun (WGS) entry which is preliminary data.</text>
</comment>
<name>A0AAN7RM40_TRANT</name>
<keyword evidence="3" id="KW-0732">Signal</keyword>
<dbReference type="Proteomes" id="UP001346149">
    <property type="component" value="Unassembled WGS sequence"/>
</dbReference>
<dbReference type="AlphaFoldDB" id="A0AAN7RM40"/>
<evidence type="ECO:0000256" key="2">
    <source>
        <dbReference type="RuleBase" id="RU000628"/>
    </source>
</evidence>
<dbReference type="PRINTS" id="PR00382">
    <property type="entry name" value="LIPIDTRNSFER"/>
</dbReference>
<keyword evidence="2" id="KW-0446">Lipid-binding</keyword>
<reference evidence="5 6" key="1">
    <citation type="journal article" date="2023" name="Hortic Res">
        <title>Pangenome of water caltrop reveals structural variations and asymmetric subgenome divergence after allopolyploidization.</title>
        <authorList>
            <person name="Zhang X."/>
            <person name="Chen Y."/>
            <person name="Wang L."/>
            <person name="Yuan Y."/>
            <person name="Fang M."/>
            <person name="Shi L."/>
            <person name="Lu R."/>
            <person name="Comes H.P."/>
            <person name="Ma Y."/>
            <person name="Chen Y."/>
            <person name="Huang G."/>
            <person name="Zhou Y."/>
            <person name="Zheng Z."/>
            <person name="Qiu Y."/>
        </authorList>
    </citation>
    <scope>NUCLEOTIDE SEQUENCE [LARGE SCALE GENOMIC DNA]</scope>
    <source>
        <strain evidence="5">F231</strain>
    </source>
</reference>
<organism evidence="5 6">
    <name type="scientific">Trapa natans</name>
    <name type="common">Water chestnut</name>
    <dbReference type="NCBI Taxonomy" id="22666"/>
    <lineage>
        <taxon>Eukaryota</taxon>
        <taxon>Viridiplantae</taxon>
        <taxon>Streptophyta</taxon>
        <taxon>Embryophyta</taxon>
        <taxon>Tracheophyta</taxon>
        <taxon>Spermatophyta</taxon>
        <taxon>Magnoliopsida</taxon>
        <taxon>eudicotyledons</taxon>
        <taxon>Gunneridae</taxon>
        <taxon>Pentapetalae</taxon>
        <taxon>rosids</taxon>
        <taxon>malvids</taxon>
        <taxon>Myrtales</taxon>
        <taxon>Lythraceae</taxon>
        <taxon>Trapa</taxon>
    </lineage>
</organism>
<feature type="chain" id="PRO_5042820476" description="Non-specific lipid-transfer protein" evidence="3">
    <location>
        <begin position="26"/>
        <end position="137"/>
    </location>
</feature>
<evidence type="ECO:0000256" key="3">
    <source>
        <dbReference type="SAM" id="SignalP"/>
    </source>
</evidence>
<dbReference type="InterPro" id="IPR036312">
    <property type="entry name" value="Bifun_inhib/LTP/seed_sf"/>
</dbReference>
<comment type="similarity">
    <text evidence="1 2">Belongs to the plant LTP family.</text>
</comment>
<dbReference type="Gene3D" id="1.10.110.10">
    <property type="entry name" value="Plant lipid-transfer and hydrophobic proteins"/>
    <property type="match status" value="1"/>
</dbReference>